<evidence type="ECO:0000256" key="2">
    <source>
        <dbReference type="SAM" id="SignalP"/>
    </source>
</evidence>
<dbReference type="InterPro" id="IPR051058">
    <property type="entry name" value="GDSL_Est/Lipase"/>
</dbReference>
<evidence type="ECO:0000313" key="3">
    <source>
        <dbReference type="EMBL" id="CRL17048.1"/>
    </source>
</evidence>
<dbReference type="PANTHER" id="PTHR45648:SF22">
    <property type="entry name" value="GDSL LIPASE_ACYLHYDROLASE FAMILY PROTEIN (AFU_ORTHOLOGUE AFUA_4G14700)"/>
    <property type="match status" value="1"/>
</dbReference>
<evidence type="ECO:0000256" key="1">
    <source>
        <dbReference type="ARBA" id="ARBA00022801"/>
    </source>
</evidence>
<protein>
    <submittedName>
        <fullName evidence="3">Lipase, autotransporter EstA</fullName>
    </submittedName>
</protein>
<keyword evidence="2" id="KW-0732">Signal</keyword>
<dbReference type="CDD" id="cd01846">
    <property type="entry name" value="fatty_acyltransferase_like"/>
    <property type="match status" value="1"/>
</dbReference>
<organism evidence="3 4">
    <name type="scientific">Penicillium camemberti (strain FM 013)</name>
    <dbReference type="NCBI Taxonomy" id="1429867"/>
    <lineage>
        <taxon>Eukaryota</taxon>
        <taxon>Fungi</taxon>
        <taxon>Dikarya</taxon>
        <taxon>Ascomycota</taxon>
        <taxon>Pezizomycotina</taxon>
        <taxon>Eurotiomycetes</taxon>
        <taxon>Eurotiomycetidae</taxon>
        <taxon>Eurotiales</taxon>
        <taxon>Aspergillaceae</taxon>
        <taxon>Penicillium</taxon>
    </lineage>
</organism>
<dbReference type="GO" id="GO:0016787">
    <property type="term" value="F:hydrolase activity"/>
    <property type="evidence" value="ECO:0007669"/>
    <property type="project" value="UniProtKB-KW"/>
</dbReference>
<dbReference type="SUPFAM" id="SSF52266">
    <property type="entry name" value="SGNH hydrolase"/>
    <property type="match status" value="1"/>
</dbReference>
<dbReference type="Proteomes" id="UP000053732">
    <property type="component" value="Unassembled WGS sequence"/>
</dbReference>
<dbReference type="AlphaFoldDB" id="A0A0G4NSK6"/>
<keyword evidence="4" id="KW-1185">Reference proteome</keyword>
<sequence>MKYLIGMIAGAGLAAAAPLQARATDSYFFTFGNSYTMTSFDVGGTQPTASNPMGNPALGTGTTTGGTNWVGYLTTVNNASQVLSYNLAVGGASLDNSLVTTNTKEDMVTQVASFETAYSQKPDTAPWTSDNAVFGFWIGINDIGWAWSSNDASVLIPKIMAQYKTQAEKLYANGGRKFIFLNVPPTSRAPQIANQGTAVAAGHAKWLAAFNAALKTMVNEFIADNSGTTTVLYDSFAFMSKVLDAPTTYGFTDASCINDDGATCVWWNDYHPGYAYHKLQAADMKEHMHSLGAW</sequence>
<gene>
    <name evidence="3" type="ORF">PCAMFM013_S001g000008</name>
</gene>
<dbReference type="InterPro" id="IPR036514">
    <property type="entry name" value="SGNH_hydro_sf"/>
</dbReference>
<name>A0A0G4NSK6_PENC3</name>
<feature type="signal peptide" evidence="2">
    <location>
        <begin position="1"/>
        <end position="16"/>
    </location>
</feature>
<reference evidence="3 4" key="1">
    <citation type="journal article" date="2014" name="Nat. Commun.">
        <title>Multiple recent horizontal transfers of a large genomic region in cheese making fungi.</title>
        <authorList>
            <person name="Cheeseman K."/>
            <person name="Ropars J."/>
            <person name="Renault P."/>
            <person name="Dupont J."/>
            <person name="Gouzy J."/>
            <person name="Branca A."/>
            <person name="Abraham A.L."/>
            <person name="Ceppi M."/>
            <person name="Conseiller E."/>
            <person name="Debuchy R."/>
            <person name="Malagnac F."/>
            <person name="Goarin A."/>
            <person name="Silar P."/>
            <person name="Lacoste S."/>
            <person name="Sallet E."/>
            <person name="Bensimon A."/>
            <person name="Giraud T."/>
            <person name="Brygoo Y."/>
        </authorList>
    </citation>
    <scope>NUCLEOTIDE SEQUENCE [LARGE SCALE GENOMIC DNA]</scope>
    <source>
        <strain evidence="4">FM 013</strain>
    </source>
</reference>
<keyword evidence="1" id="KW-0378">Hydrolase</keyword>
<evidence type="ECO:0000313" key="4">
    <source>
        <dbReference type="Proteomes" id="UP000053732"/>
    </source>
</evidence>
<dbReference type="Gene3D" id="3.40.50.1110">
    <property type="entry name" value="SGNH hydrolase"/>
    <property type="match status" value="1"/>
</dbReference>
<accession>A0A0G4NSK6</accession>
<dbReference type="PANTHER" id="PTHR45648">
    <property type="entry name" value="GDSL LIPASE/ACYLHYDROLASE FAMILY PROTEIN (AFU_ORTHOLOGUE AFUA_4G14700)"/>
    <property type="match status" value="1"/>
</dbReference>
<proteinExistence type="predicted"/>
<dbReference type="STRING" id="1429867.A0A0G4NSK6"/>
<feature type="chain" id="PRO_5005194760" evidence="2">
    <location>
        <begin position="17"/>
        <end position="294"/>
    </location>
</feature>
<dbReference type="EMBL" id="HG793134">
    <property type="protein sequence ID" value="CRL17048.1"/>
    <property type="molecule type" value="Genomic_DNA"/>
</dbReference>